<feature type="transmembrane region" description="Helical" evidence="13">
    <location>
        <begin position="44"/>
        <end position="65"/>
    </location>
</feature>
<gene>
    <name evidence="15" type="ORF">GCM10023209_17680</name>
</gene>
<dbReference type="RefSeq" id="WP_259550313.1">
    <property type="nucleotide sequence ID" value="NZ_BAABHW010000002.1"/>
</dbReference>
<evidence type="ECO:0000256" key="7">
    <source>
        <dbReference type="ARBA" id="ARBA00022723"/>
    </source>
</evidence>
<evidence type="ECO:0000256" key="6">
    <source>
        <dbReference type="ARBA" id="ARBA00022692"/>
    </source>
</evidence>
<keyword evidence="11 13" id="KW-0472">Membrane</keyword>
<comment type="cofactor">
    <cofactor evidence="1">
        <name>heme b</name>
        <dbReference type="ChEBI" id="CHEBI:60344"/>
    </cofactor>
</comment>
<keyword evidence="4" id="KW-1003">Cell membrane</keyword>
<evidence type="ECO:0000256" key="1">
    <source>
        <dbReference type="ARBA" id="ARBA00001970"/>
    </source>
</evidence>
<evidence type="ECO:0000259" key="14">
    <source>
        <dbReference type="Pfam" id="PF01292"/>
    </source>
</evidence>
<dbReference type="InterPro" id="IPR011577">
    <property type="entry name" value="Cyt_b561_bac/Ni-Hgenase"/>
</dbReference>
<dbReference type="PANTHER" id="PTHR30529">
    <property type="entry name" value="CYTOCHROME B561"/>
    <property type="match status" value="1"/>
</dbReference>
<comment type="subcellular location">
    <subcellularLocation>
        <location evidence="2">Cell membrane</location>
        <topology evidence="2">Multi-pass membrane protein</topology>
    </subcellularLocation>
</comment>
<organism evidence="15 16">
    <name type="scientific">[Roseibacterium] beibuensis</name>
    <dbReference type="NCBI Taxonomy" id="1193142"/>
    <lineage>
        <taxon>Bacteria</taxon>
        <taxon>Pseudomonadati</taxon>
        <taxon>Pseudomonadota</taxon>
        <taxon>Alphaproteobacteria</taxon>
        <taxon>Rhodobacterales</taxon>
        <taxon>Roseobacteraceae</taxon>
        <taxon>Roseicyclus</taxon>
    </lineage>
</organism>
<feature type="transmembrane region" description="Helical" evidence="13">
    <location>
        <begin position="12"/>
        <end position="32"/>
    </location>
</feature>
<dbReference type="PANTHER" id="PTHR30529:SF1">
    <property type="entry name" value="CYTOCHROME B561 HOMOLOG 2"/>
    <property type="match status" value="1"/>
</dbReference>
<sequence>MSRAAGYSRVQIALHWVTVLLVALQFLLHDGISDAYDRATETGAYAITLPVALHAGGGMLILLLATWRVLLRKEHGVPPPPEGEPPLFGKLGHAAHLALYALLFLLPVTGAAAWGGRMEGASDAHETLKSLLLILIIAHVAAVAVHQLVWKTGLMRRMMAPK</sequence>
<dbReference type="SUPFAM" id="SSF81342">
    <property type="entry name" value="Transmembrane di-heme cytochromes"/>
    <property type="match status" value="1"/>
</dbReference>
<dbReference type="Pfam" id="PF01292">
    <property type="entry name" value="Ni_hydr_CYTB"/>
    <property type="match status" value="1"/>
</dbReference>
<evidence type="ECO:0000256" key="2">
    <source>
        <dbReference type="ARBA" id="ARBA00004651"/>
    </source>
</evidence>
<name>A0ABP9LAC5_9RHOB</name>
<evidence type="ECO:0000256" key="11">
    <source>
        <dbReference type="ARBA" id="ARBA00023136"/>
    </source>
</evidence>
<feature type="transmembrane region" description="Helical" evidence="13">
    <location>
        <begin position="128"/>
        <end position="149"/>
    </location>
</feature>
<keyword evidence="8" id="KW-0249">Electron transport</keyword>
<keyword evidence="7" id="KW-0479">Metal-binding</keyword>
<keyword evidence="6 13" id="KW-0812">Transmembrane</keyword>
<dbReference type="InterPro" id="IPR052168">
    <property type="entry name" value="Cytochrome_b561_oxidase"/>
</dbReference>
<protein>
    <submittedName>
        <fullName evidence="15">Cytochrome b</fullName>
    </submittedName>
</protein>
<evidence type="ECO:0000256" key="4">
    <source>
        <dbReference type="ARBA" id="ARBA00022475"/>
    </source>
</evidence>
<evidence type="ECO:0000256" key="8">
    <source>
        <dbReference type="ARBA" id="ARBA00022982"/>
    </source>
</evidence>
<dbReference type="Proteomes" id="UP001499910">
    <property type="component" value="Unassembled WGS sequence"/>
</dbReference>
<evidence type="ECO:0000256" key="13">
    <source>
        <dbReference type="SAM" id="Phobius"/>
    </source>
</evidence>
<keyword evidence="9 13" id="KW-1133">Transmembrane helix</keyword>
<evidence type="ECO:0000256" key="12">
    <source>
        <dbReference type="ARBA" id="ARBA00037975"/>
    </source>
</evidence>
<evidence type="ECO:0000256" key="10">
    <source>
        <dbReference type="ARBA" id="ARBA00023004"/>
    </source>
</evidence>
<keyword evidence="3" id="KW-0813">Transport</keyword>
<reference evidence="16" key="1">
    <citation type="journal article" date="2019" name="Int. J. Syst. Evol. Microbiol.">
        <title>The Global Catalogue of Microorganisms (GCM) 10K type strain sequencing project: providing services to taxonomists for standard genome sequencing and annotation.</title>
        <authorList>
            <consortium name="The Broad Institute Genomics Platform"/>
            <consortium name="The Broad Institute Genome Sequencing Center for Infectious Disease"/>
            <person name="Wu L."/>
            <person name="Ma J."/>
        </authorList>
    </citation>
    <scope>NUCLEOTIDE SEQUENCE [LARGE SCALE GENOMIC DNA]</scope>
    <source>
        <strain evidence="16">JCM 18015</strain>
    </source>
</reference>
<evidence type="ECO:0000256" key="5">
    <source>
        <dbReference type="ARBA" id="ARBA00022617"/>
    </source>
</evidence>
<keyword evidence="16" id="KW-1185">Reference proteome</keyword>
<evidence type="ECO:0000313" key="15">
    <source>
        <dbReference type="EMBL" id="GAA5072671.1"/>
    </source>
</evidence>
<keyword evidence="10" id="KW-0408">Iron</keyword>
<evidence type="ECO:0000313" key="16">
    <source>
        <dbReference type="Proteomes" id="UP001499910"/>
    </source>
</evidence>
<dbReference type="InterPro" id="IPR016174">
    <property type="entry name" value="Di-haem_cyt_TM"/>
</dbReference>
<comment type="similarity">
    <text evidence="12">Belongs to the cytochrome b561 family.</text>
</comment>
<dbReference type="EMBL" id="BAABHW010000002">
    <property type="protein sequence ID" value="GAA5072671.1"/>
    <property type="molecule type" value="Genomic_DNA"/>
</dbReference>
<accession>A0ABP9LAC5</accession>
<evidence type="ECO:0000256" key="9">
    <source>
        <dbReference type="ARBA" id="ARBA00022989"/>
    </source>
</evidence>
<feature type="transmembrane region" description="Helical" evidence="13">
    <location>
        <begin position="97"/>
        <end position="116"/>
    </location>
</feature>
<feature type="domain" description="Cytochrome b561 bacterial/Ni-hydrogenase" evidence="14">
    <location>
        <begin position="7"/>
        <end position="159"/>
    </location>
</feature>
<proteinExistence type="inferred from homology"/>
<keyword evidence="5" id="KW-0349">Heme</keyword>
<comment type="caution">
    <text evidence="15">The sequence shown here is derived from an EMBL/GenBank/DDBJ whole genome shotgun (WGS) entry which is preliminary data.</text>
</comment>
<evidence type="ECO:0000256" key="3">
    <source>
        <dbReference type="ARBA" id="ARBA00022448"/>
    </source>
</evidence>